<accession>A0AA87YYB1</accession>
<evidence type="ECO:0000256" key="1">
    <source>
        <dbReference type="SAM" id="MobiDB-lite"/>
    </source>
</evidence>
<name>A0AA87YYB1_FICCA</name>
<dbReference type="AlphaFoldDB" id="A0AA87YYB1"/>
<comment type="caution">
    <text evidence="2">The sequence shown here is derived from an EMBL/GenBank/DDBJ whole genome shotgun (WGS) entry which is preliminary data.</text>
</comment>
<proteinExistence type="predicted"/>
<feature type="region of interest" description="Disordered" evidence="1">
    <location>
        <begin position="71"/>
        <end position="112"/>
    </location>
</feature>
<dbReference type="EMBL" id="BTGU01001578">
    <property type="protein sequence ID" value="GMN25788.1"/>
    <property type="molecule type" value="Genomic_DNA"/>
</dbReference>
<keyword evidence="3" id="KW-1185">Reference proteome</keyword>
<reference evidence="2" key="1">
    <citation type="submission" date="2023-07" db="EMBL/GenBank/DDBJ databases">
        <title>draft genome sequence of fig (Ficus carica).</title>
        <authorList>
            <person name="Takahashi T."/>
            <person name="Nishimura K."/>
        </authorList>
    </citation>
    <scope>NUCLEOTIDE SEQUENCE</scope>
</reference>
<sequence>MAWARAGTRSVRAWLRTRPGSHAGLAEDSARDSRGLGMVCSWNHGPGWQRESRAWVGSGSHGPELAHVEGTAGAGSWDGARRDIATSVAIPAKERREKGKERKNRRGERKTK</sequence>
<gene>
    <name evidence="2" type="ORF">TIFTF001_040773</name>
</gene>
<organism evidence="2 3">
    <name type="scientific">Ficus carica</name>
    <name type="common">Common fig</name>
    <dbReference type="NCBI Taxonomy" id="3494"/>
    <lineage>
        <taxon>Eukaryota</taxon>
        <taxon>Viridiplantae</taxon>
        <taxon>Streptophyta</taxon>
        <taxon>Embryophyta</taxon>
        <taxon>Tracheophyta</taxon>
        <taxon>Spermatophyta</taxon>
        <taxon>Magnoliopsida</taxon>
        <taxon>eudicotyledons</taxon>
        <taxon>Gunneridae</taxon>
        <taxon>Pentapetalae</taxon>
        <taxon>rosids</taxon>
        <taxon>fabids</taxon>
        <taxon>Rosales</taxon>
        <taxon>Moraceae</taxon>
        <taxon>Ficeae</taxon>
        <taxon>Ficus</taxon>
    </lineage>
</organism>
<feature type="compositionally biased region" description="Basic residues" evidence="1">
    <location>
        <begin position="101"/>
        <end position="112"/>
    </location>
</feature>
<evidence type="ECO:0000313" key="3">
    <source>
        <dbReference type="Proteomes" id="UP001187192"/>
    </source>
</evidence>
<protein>
    <submittedName>
        <fullName evidence="2">Uncharacterized protein</fullName>
    </submittedName>
</protein>
<dbReference type="Proteomes" id="UP001187192">
    <property type="component" value="Unassembled WGS sequence"/>
</dbReference>
<evidence type="ECO:0000313" key="2">
    <source>
        <dbReference type="EMBL" id="GMN25788.1"/>
    </source>
</evidence>